<evidence type="ECO:0000256" key="1">
    <source>
        <dbReference type="ARBA" id="ARBA00005495"/>
    </source>
</evidence>
<dbReference type="EMBL" id="CP098809">
    <property type="protein sequence ID" value="USJ28249.1"/>
    <property type="molecule type" value="Genomic_DNA"/>
</dbReference>
<dbReference type="SUPFAM" id="SSF51316">
    <property type="entry name" value="Mss4-like"/>
    <property type="match status" value="1"/>
</dbReference>
<dbReference type="PANTHER" id="PTHR33337">
    <property type="entry name" value="GFA DOMAIN-CONTAINING PROTEIN"/>
    <property type="match status" value="1"/>
</dbReference>
<dbReference type="GO" id="GO:0016846">
    <property type="term" value="F:carbon-sulfur lyase activity"/>
    <property type="evidence" value="ECO:0007669"/>
    <property type="project" value="InterPro"/>
</dbReference>
<evidence type="ECO:0000256" key="2">
    <source>
        <dbReference type="ARBA" id="ARBA00022723"/>
    </source>
</evidence>
<gene>
    <name evidence="6" type="ORF">NE863_30850</name>
</gene>
<geneLocation type="plasmid" evidence="6 7">
    <name>pB</name>
</geneLocation>
<feature type="domain" description="CENP-V/GFA" evidence="5">
    <location>
        <begin position="1"/>
        <end position="107"/>
    </location>
</feature>
<organism evidence="6 7">
    <name type="scientific">Ensifer adhaerens</name>
    <name type="common">Sinorhizobium morelense</name>
    <dbReference type="NCBI Taxonomy" id="106592"/>
    <lineage>
        <taxon>Bacteria</taxon>
        <taxon>Pseudomonadati</taxon>
        <taxon>Pseudomonadota</taxon>
        <taxon>Alphaproteobacteria</taxon>
        <taxon>Hyphomicrobiales</taxon>
        <taxon>Rhizobiaceae</taxon>
        <taxon>Sinorhizobium/Ensifer group</taxon>
        <taxon>Ensifer</taxon>
    </lineage>
</organism>
<dbReference type="AlphaFoldDB" id="A0A9Q8YIT6"/>
<dbReference type="Gene3D" id="3.90.1590.10">
    <property type="entry name" value="glutathione-dependent formaldehyde- activating enzyme (gfa)"/>
    <property type="match status" value="1"/>
</dbReference>
<dbReference type="RefSeq" id="WP_252161415.1">
    <property type="nucleotide sequence ID" value="NZ_CP098809.1"/>
</dbReference>
<keyword evidence="3" id="KW-0862">Zinc</keyword>
<keyword evidence="6" id="KW-0614">Plasmid</keyword>
<dbReference type="Pfam" id="PF04828">
    <property type="entry name" value="GFA"/>
    <property type="match status" value="1"/>
</dbReference>
<dbReference type="Proteomes" id="UP001055460">
    <property type="component" value="Plasmid pB"/>
</dbReference>
<comment type="similarity">
    <text evidence="1">Belongs to the Gfa family.</text>
</comment>
<evidence type="ECO:0000256" key="4">
    <source>
        <dbReference type="ARBA" id="ARBA00023239"/>
    </source>
</evidence>
<dbReference type="PANTHER" id="PTHR33337:SF40">
    <property type="entry name" value="CENP-V_GFA DOMAIN-CONTAINING PROTEIN-RELATED"/>
    <property type="match status" value="1"/>
</dbReference>
<name>A0A9Q8YIT6_ENSAD</name>
<dbReference type="InterPro" id="IPR011057">
    <property type="entry name" value="Mss4-like_sf"/>
</dbReference>
<reference evidence="6" key="1">
    <citation type="submission" date="2022-06" db="EMBL/GenBank/DDBJ databases">
        <title>Physiological and biochemical characterization and genomic elucidation of a strain of the genus Ensifer adhaerens M8 that combines arsenic oxidation and chromium reduction.</title>
        <authorList>
            <person name="Li X."/>
            <person name="Yu c."/>
        </authorList>
    </citation>
    <scope>NUCLEOTIDE SEQUENCE</scope>
    <source>
        <strain evidence="6">M8</strain>
        <plasmid evidence="6">pB</plasmid>
    </source>
</reference>
<evidence type="ECO:0000313" key="7">
    <source>
        <dbReference type="Proteomes" id="UP001055460"/>
    </source>
</evidence>
<protein>
    <submittedName>
        <fullName evidence="6">GFA family protein</fullName>
    </submittedName>
</protein>
<evidence type="ECO:0000256" key="3">
    <source>
        <dbReference type="ARBA" id="ARBA00022833"/>
    </source>
</evidence>
<evidence type="ECO:0000259" key="5">
    <source>
        <dbReference type="PROSITE" id="PS51891"/>
    </source>
</evidence>
<accession>A0A9Q8YIT6</accession>
<proteinExistence type="inferred from homology"/>
<dbReference type="GO" id="GO:0046872">
    <property type="term" value="F:metal ion binding"/>
    <property type="evidence" value="ECO:0007669"/>
    <property type="project" value="UniProtKB-KW"/>
</dbReference>
<dbReference type="PROSITE" id="PS51891">
    <property type="entry name" value="CENP_V_GFA"/>
    <property type="match status" value="1"/>
</dbReference>
<keyword evidence="4" id="KW-0456">Lyase</keyword>
<keyword evidence="2" id="KW-0479">Metal-binding</keyword>
<dbReference type="InterPro" id="IPR006913">
    <property type="entry name" value="CENP-V/GFA"/>
</dbReference>
<evidence type="ECO:0000313" key="6">
    <source>
        <dbReference type="EMBL" id="USJ28249.1"/>
    </source>
</evidence>
<sequence length="116" mass="12836">MNGPPARVYACACLECQRATGSGFGYRARFSRASVIGIEGERRVWRRGSDAGRWVDQTFCPKCGTLVYMEAEALTDAVMISAGCFADPDFPPPAAVFWASRRHNWYDLTEGIETFG</sequence>